<reference evidence="3 4" key="1">
    <citation type="submission" date="2021-03" db="EMBL/GenBank/DDBJ databases">
        <authorList>
            <person name="King G.J."/>
            <person name="Bancroft I."/>
            <person name="Baten A."/>
            <person name="Bloomfield J."/>
            <person name="Borpatragohain P."/>
            <person name="He Z."/>
            <person name="Irish N."/>
            <person name="Irwin J."/>
            <person name="Liu K."/>
            <person name="Mauleon R.P."/>
            <person name="Moore J."/>
            <person name="Morris R."/>
            <person name="Ostergaard L."/>
            <person name="Wang B."/>
            <person name="Wells R."/>
        </authorList>
    </citation>
    <scope>NUCLEOTIDE SEQUENCE [LARGE SCALE GENOMIC DNA]</scope>
    <source>
        <strain evidence="3">R-o-18</strain>
        <tissue evidence="3">Leaf</tissue>
    </source>
</reference>
<organism evidence="3 4">
    <name type="scientific">Brassica rapa subsp. trilocularis</name>
    <dbReference type="NCBI Taxonomy" id="1813537"/>
    <lineage>
        <taxon>Eukaryota</taxon>
        <taxon>Viridiplantae</taxon>
        <taxon>Streptophyta</taxon>
        <taxon>Embryophyta</taxon>
        <taxon>Tracheophyta</taxon>
        <taxon>Spermatophyta</taxon>
        <taxon>Magnoliopsida</taxon>
        <taxon>eudicotyledons</taxon>
        <taxon>Gunneridae</taxon>
        <taxon>Pentapetalae</taxon>
        <taxon>rosids</taxon>
        <taxon>malvids</taxon>
        <taxon>Brassicales</taxon>
        <taxon>Brassicaceae</taxon>
        <taxon>Brassiceae</taxon>
        <taxon>Brassica</taxon>
    </lineage>
</organism>
<comment type="caution">
    <text evidence="3">The sequence shown here is derived from an EMBL/GenBank/DDBJ whole genome shotgun (WGS) entry which is preliminary data.</text>
</comment>
<dbReference type="Pfam" id="PF08646">
    <property type="entry name" value="Rep_fac-A_C"/>
    <property type="match status" value="1"/>
</dbReference>
<dbReference type="PANTHER" id="PTHR47165">
    <property type="entry name" value="OS03G0429900 PROTEIN"/>
    <property type="match status" value="1"/>
</dbReference>
<dbReference type="Gene3D" id="2.40.50.140">
    <property type="entry name" value="Nucleic acid-binding proteins"/>
    <property type="match status" value="4"/>
</dbReference>
<proteinExistence type="predicted"/>
<evidence type="ECO:0000259" key="2">
    <source>
        <dbReference type="Pfam" id="PF08646"/>
    </source>
</evidence>
<dbReference type="EMBL" id="JADBGQ010000001">
    <property type="protein sequence ID" value="KAG5414912.1"/>
    <property type="molecule type" value="Genomic_DNA"/>
</dbReference>
<sequence length="769" mass="86559">MAMKRNGKSRASSESDESVMFFRDVSLGPHETRLRFRLIHFWEAQNPVKKTLIGLEMLLIDEQGTVIQGFIPPGHIKKYLPEMKRGSVYELINFYGSKNKPMYRVADHIATVSFAWNSELSVLHDIPIPFDEDRFRMHSYEDFEANCDLKGDLYDVLGHMKLVDGQALTERPTIDEAKLATTRHIMVHVQSHEGPVMKLYLWDQAARDFCKKFKSYENTPTVLLVTAVNTKRLGGNLALSSMSPTRVFMDYDVSAEVVTKWETMTISDIFSYMTLESAKDAFFECTATIDDVVHGSAWYYIACTGCHSKATKGANSLICTNPRCVKDTTAGVAQYRAKISVYDSSEQGFFVLLGDAGFQLTGRHASELVSSYFEANKDKGPDHEVPVPEALISIVGQTHKFCVKVTDHNFSGNTRAITVTKILPPETSSPTKGSVDNAIAATSMEAVQTGSEVCGPSKSRGDSADEESKRTFDSVDPEKVKRASNIRLEQVGGADLYFTGMDNLPNNQPIEVSVTSSMQHIPQRIHEFQEGVSVRPIIVCIRNVWDIKKHQIDNTRTSIGFLCYDHHGQLLEGRVTGDIQPDDPKNLTEGDTYEFSRFSVIHNSRQRKLTQLPYNIQINQKTIALNVTLDGPIFPVHSLSPQKYRNLLRLAILPTHLPDVVGQIVIIQKIKPHHPELNIDATIGLRLNRSTIVKLILCDKQAADFSILQSKKNRKFKVMIVTSLIPKLIQGKLILRSTPATIFYFNKSIDYIKHFKRRIRDYAKTCSTE</sequence>
<dbReference type="InterPro" id="IPR012340">
    <property type="entry name" value="NA-bd_OB-fold"/>
</dbReference>
<feature type="domain" description="Replication factor A C-terminal" evidence="2">
    <location>
        <begin position="282"/>
        <end position="425"/>
    </location>
</feature>
<dbReference type="Proteomes" id="UP000823674">
    <property type="component" value="Chromosome A01"/>
</dbReference>
<name>A0ABQ7NVN0_BRACM</name>
<feature type="compositionally biased region" description="Basic and acidic residues" evidence="1">
    <location>
        <begin position="459"/>
        <end position="477"/>
    </location>
</feature>
<gene>
    <name evidence="3" type="primary">A01g506090.1_BraROA</name>
    <name evidence="3" type="ORF">IGI04_002479</name>
</gene>
<accession>A0ABQ7NVN0</accession>
<dbReference type="InterPro" id="IPR013955">
    <property type="entry name" value="Rep_factor-A_C"/>
</dbReference>
<dbReference type="CDD" id="cd04480">
    <property type="entry name" value="RPA1_DBD_A_like"/>
    <property type="match status" value="1"/>
</dbReference>
<evidence type="ECO:0000313" key="3">
    <source>
        <dbReference type="EMBL" id="KAG5414912.1"/>
    </source>
</evidence>
<dbReference type="SUPFAM" id="SSF50249">
    <property type="entry name" value="Nucleic acid-binding proteins"/>
    <property type="match status" value="2"/>
</dbReference>
<keyword evidence="4" id="KW-1185">Reference proteome</keyword>
<dbReference type="PANTHER" id="PTHR47165:SF4">
    <property type="entry name" value="OS03G0429900 PROTEIN"/>
    <property type="match status" value="1"/>
</dbReference>
<feature type="region of interest" description="Disordered" evidence="1">
    <location>
        <begin position="446"/>
        <end position="477"/>
    </location>
</feature>
<evidence type="ECO:0000256" key="1">
    <source>
        <dbReference type="SAM" id="MobiDB-lite"/>
    </source>
</evidence>
<evidence type="ECO:0000313" key="4">
    <source>
        <dbReference type="Proteomes" id="UP000823674"/>
    </source>
</evidence>
<protein>
    <recommendedName>
        <fullName evidence="2">Replication factor A C-terminal domain-containing protein</fullName>
    </recommendedName>
</protein>